<accession>A0A8T0P5P5</accession>
<feature type="region of interest" description="Disordered" evidence="1">
    <location>
        <begin position="52"/>
        <end position="86"/>
    </location>
</feature>
<protein>
    <submittedName>
        <fullName evidence="2">Uncharacterized protein</fullName>
    </submittedName>
</protein>
<gene>
    <name evidence="2" type="ORF">PVAP13_8NG042605</name>
</gene>
<feature type="compositionally biased region" description="Low complexity" evidence="1">
    <location>
        <begin position="163"/>
        <end position="175"/>
    </location>
</feature>
<name>A0A8T0P5P5_PANVG</name>
<comment type="caution">
    <text evidence="2">The sequence shown here is derived from an EMBL/GenBank/DDBJ whole genome shotgun (WGS) entry which is preliminary data.</text>
</comment>
<dbReference type="Proteomes" id="UP000823388">
    <property type="component" value="Chromosome 8N"/>
</dbReference>
<dbReference type="EMBL" id="CM029052">
    <property type="protein sequence ID" value="KAG2555999.1"/>
    <property type="molecule type" value="Genomic_DNA"/>
</dbReference>
<sequence>MPGPTRCSHRDHHRWLLAVQAIKHVLAPQQKAIMEPSRPRMPGTCRGGWHSGLSLSWRGRPRPPWLPLSNGEGKRLAGAGRGRSRGSQLQAVAGGGLTWQEPVAGAAVMRMPNAGRGRGLGPAAGRSAVAAEQGGIRSRTAGLAGPSVGDLVGWVPDTGVGAGRRAGAEASAAPQRGPPDGSWGRDVPAWSPRGLAWSRVASAPCRRRVVEWGHGGGCGSGEWAVGWGRLGWEPGREGLN</sequence>
<dbReference type="AlphaFoldDB" id="A0A8T0P5P5"/>
<evidence type="ECO:0000256" key="1">
    <source>
        <dbReference type="SAM" id="MobiDB-lite"/>
    </source>
</evidence>
<evidence type="ECO:0000313" key="2">
    <source>
        <dbReference type="EMBL" id="KAG2555999.1"/>
    </source>
</evidence>
<feature type="region of interest" description="Disordered" evidence="1">
    <location>
        <begin position="163"/>
        <end position="185"/>
    </location>
</feature>
<keyword evidence="3" id="KW-1185">Reference proteome</keyword>
<proteinExistence type="predicted"/>
<evidence type="ECO:0000313" key="3">
    <source>
        <dbReference type="Proteomes" id="UP000823388"/>
    </source>
</evidence>
<organism evidence="2 3">
    <name type="scientific">Panicum virgatum</name>
    <name type="common">Blackwell switchgrass</name>
    <dbReference type="NCBI Taxonomy" id="38727"/>
    <lineage>
        <taxon>Eukaryota</taxon>
        <taxon>Viridiplantae</taxon>
        <taxon>Streptophyta</taxon>
        <taxon>Embryophyta</taxon>
        <taxon>Tracheophyta</taxon>
        <taxon>Spermatophyta</taxon>
        <taxon>Magnoliopsida</taxon>
        <taxon>Liliopsida</taxon>
        <taxon>Poales</taxon>
        <taxon>Poaceae</taxon>
        <taxon>PACMAD clade</taxon>
        <taxon>Panicoideae</taxon>
        <taxon>Panicodae</taxon>
        <taxon>Paniceae</taxon>
        <taxon>Panicinae</taxon>
        <taxon>Panicum</taxon>
        <taxon>Panicum sect. Hiantes</taxon>
    </lineage>
</organism>
<reference evidence="2" key="1">
    <citation type="submission" date="2020-05" db="EMBL/GenBank/DDBJ databases">
        <title>WGS assembly of Panicum virgatum.</title>
        <authorList>
            <person name="Lovell J.T."/>
            <person name="Jenkins J."/>
            <person name="Shu S."/>
            <person name="Juenger T.E."/>
            <person name="Schmutz J."/>
        </authorList>
    </citation>
    <scope>NUCLEOTIDE SEQUENCE</scope>
    <source>
        <strain evidence="2">AP13</strain>
    </source>
</reference>